<feature type="region of interest" description="Disordered" evidence="3">
    <location>
        <begin position="1106"/>
        <end position="1129"/>
    </location>
</feature>
<dbReference type="InterPro" id="IPR011047">
    <property type="entry name" value="Quinoprotein_ADH-like_sf"/>
</dbReference>
<dbReference type="InterPro" id="IPR004155">
    <property type="entry name" value="PBS_lyase_HEAT"/>
</dbReference>
<dbReference type="InterPro" id="IPR000225">
    <property type="entry name" value="Armadillo"/>
</dbReference>
<dbReference type="PROSITE" id="PS50077">
    <property type="entry name" value="HEAT_REPEAT"/>
    <property type="match status" value="2"/>
</dbReference>
<evidence type="ECO:0000313" key="6">
    <source>
        <dbReference type="EMBL" id="ADB60341.1"/>
    </source>
</evidence>
<dbReference type="SMART" id="SM00564">
    <property type="entry name" value="PQQ"/>
    <property type="match status" value="7"/>
</dbReference>
<dbReference type="GO" id="GO:0016491">
    <property type="term" value="F:oxidoreductase activity"/>
    <property type="evidence" value="ECO:0007669"/>
    <property type="project" value="TreeGrafter"/>
</dbReference>
<dbReference type="InterPro" id="IPR016024">
    <property type="entry name" value="ARM-type_fold"/>
</dbReference>
<dbReference type="PANTHER" id="PTHR12697">
    <property type="entry name" value="PBS LYASE HEAT-LIKE PROTEIN"/>
    <property type="match status" value="1"/>
</dbReference>
<proteinExistence type="predicted"/>
<dbReference type="GeneID" id="8742046"/>
<evidence type="ECO:0000259" key="5">
    <source>
        <dbReference type="Pfam" id="PF13360"/>
    </source>
</evidence>
<dbReference type="EMBL" id="CP001860">
    <property type="protein sequence ID" value="ADB60341.1"/>
    <property type="molecule type" value="Genomic_DNA"/>
</dbReference>
<sequence length="1454" mass="149478">MSEPNEIAEGGEIGRGDGIEVTVGIDQLEDFLTADDSDVREYAARTLATKAAERPEDVRSAVASLTDRLEDEPSIRSHAAAALSAVAADHPGAVRESIPTLTDRLEGEARSASSTSGEAASAVVRANAADALASVATDRPITVVDSIEALGRYATDENERVRVRTTDALAAIADAEPERVTSVVDDVAAAAEDETVAVRENATAILAAVAATDPDAVLEAVPALVDRLGGSGEEDAAGDPTQFGDDAAIRGHAMDALREIARDSPAALADAVDPIAAQLADDREEIRRDAAVALEAIATARPEAVTDAVDRLADRLDDTAEIRRECVGALREVSGTAPQTVVSAVSALVDRLEDSNETVRTDAAGTLASVAVERPIAITDAVRPLARRLETDVEPVRSHGVAAIAAVADAQPDTVEPVVTELAAVADADDETVRLDAVRAIAAVAASSPDAIRPVVPALADRVDDPHEPVRRPAADALAALAREMPVDGTDVPALLETLEGEAGTASDADDEWMQGYAARGLADVARSAIADAHPAVRSLIRRLGDDAAAVRRAATRDLVSVAAERPLAVRDAVAPLAERLDDEDATVRNNAAIVLSRVAASAPDDVREDGVLVSLLAALDDSDHTVRRTVRRTLAEIAPADDAAADRRPALSLAVAETTAESERVRVAACEALATLGLESGAEAEAVVEALSAALVDPTPAVRVAALEALATTLAADADVEPTPTDVVLESLSGDDDRSAAVAAALGDVAQRDSEPVAAAASSLLERFTPGGADAPALRRALTTVVAVDDGNAVTGALVDRLESDGDGDWRATAGEIARLAATAPDDAATARDRLADVLADGTPDGSGAPPADEAVRGYAALALGTLAVTDHDDGDALESGLEAIDNRLLDAASLAAGGETPTHTDGINTQLSGMGDRLDAEPWVAGLAVLALAVLADESATLRPTGIEKIAGGLEADSPVVRVTTGRVLETMADDDPSGFANAVPALLAALEDPDADVRATAAGALAACAQSDDGSPLEDVGRTPLSVLESRLTDPDGRVRARAVRTLAALEATETRPAIELLTDDPVPAVAAAAEGAATRLADATDALPDSDDGDAAGWPMTRAGPARTGHAVGGRPLGRRPTERWRDDPEDAAIEAAPAVVGETVAVGRDDGSVAALDLEDGRERWRFETGGPVRAAPAVAEGRVVVGSADGAVYAIDAETGEREWRYQTDGRVRTAPVVADGTVYVGSDALHAIDLESGRPIWAVDRPGEFAGPTVADGTVYVAVDDRLLALEAADGDRRWERTFERPIGTPPAVADGTVYVASGETLLALSGDDGSRRFRFDTGARIETAPAVADGTAYVASSDGSCYAVETARGTERWRVDVGTATTGPAVVGEAVYLATDDGRLLALTAGDGRRRWRLEREATATELVVSSATLWLVDDGVAALGGSRSSLTESLSGLFTRFGGDS</sequence>
<dbReference type="SMART" id="SM00567">
    <property type="entry name" value="EZ_HEAT"/>
    <property type="match status" value="16"/>
</dbReference>
<dbReference type="InterPro" id="IPR021133">
    <property type="entry name" value="HEAT_type_2"/>
</dbReference>
<dbReference type="SUPFAM" id="SSF48371">
    <property type="entry name" value="ARM repeat"/>
    <property type="match status" value="2"/>
</dbReference>
<evidence type="ECO:0000256" key="2">
    <source>
        <dbReference type="ARBA" id="ARBA00045876"/>
    </source>
</evidence>
<dbReference type="SUPFAM" id="SSF50998">
    <property type="entry name" value="Quinoprotein alcohol dehydrogenase-like"/>
    <property type="match status" value="2"/>
</dbReference>
<keyword evidence="7" id="KW-1185">Reference proteome</keyword>
<dbReference type="Gene3D" id="1.25.10.10">
    <property type="entry name" value="Leucine-rich Repeat Variant"/>
    <property type="match status" value="5"/>
</dbReference>
<dbReference type="Proteomes" id="UP000001903">
    <property type="component" value="Chromosome"/>
</dbReference>
<evidence type="ECO:0000313" key="7">
    <source>
        <dbReference type="Proteomes" id="UP000001903"/>
    </source>
</evidence>
<dbReference type="InterPro" id="IPR000357">
    <property type="entry name" value="HEAT"/>
</dbReference>
<gene>
    <name evidence="6" type="ordered locus">Htur_1455</name>
</gene>
<dbReference type="InterPro" id="IPR002372">
    <property type="entry name" value="PQQ_rpt_dom"/>
</dbReference>
<evidence type="ECO:0000256" key="3">
    <source>
        <dbReference type="SAM" id="MobiDB-lite"/>
    </source>
</evidence>
<dbReference type="Pfam" id="PF12717">
    <property type="entry name" value="Cnd1"/>
    <property type="match status" value="1"/>
</dbReference>
<evidence type="ECO:0000256" key="1">
    <source>
        <dbReference type="ARBA" id="ARBA00022737"/>
    </source>
</evidence>
<dbReference type="InterPro" id="IPR011989">
    <property type="entry name" value="ARM-like"/>
</dbReference>
<feature type="domain" description="Pyrrolo-quinoline quinone repeat" evidence="5">
    <location>
        <begin position="1332"/>
        <end position="1440"/>
    </location>
</feature>
<dbReference type="InterPro" id="IPR032682">
    <property type="entry name" value="Cnd1_C"/>
</dbReference>
<dbReference type="KEGG" id="htu:Htur_1455"/>
<dbReference type="PANTHER" id="PTHR12697:SF5">
    <property type="entry name" value="DEOXYHYPUSINE HYDROXYLASE"/>
    <property type="match status" value="1"/>
</dbReference>
<dbReference type="Pfam" id="PF20168">
    <property type="entry name" value="PDS5"/>
    <property type="match status" value="1"/>
</dbReference>
<dbReference type="InterPro" id="IPR018391">
    <property type="entry name" value="PQQ_b-propeller_rpt"/>
</dbReference>
<comment type="function">
    <text evidence="2">Catalyzes the hydroxylation of the N(6)-(4-aminobutyl)-L-lysine intermediate produced by deoxyhypusine synthase/DHPS on a critical lysine of the eukaryotic translation initiation factor 5A/eIF-5A. This is the second step of the post-translational modification of that lysine into an unusual amino acid residue named hypusine. Hypusination is unique to mature eIF-5A factor and is essential for its function.</text>
</comment>
<reference evidence="6 7" key="1">
    <citation type="journal article" date="2010" name="Stand. Genomic Sci.">
        <title>Complete genome sequence of Haloterrigena turkmenica type strain (4k).</title>
        <authorList>
            <person name="Saunders E."/>
            <person name="Tindall B.J."/>
            <person name="Fahnrich R."/>
            <person name="Lapidus A."/>
            <person name="Copeland A."/>
            <person name="Del Rio T.G."/>
            <person name="Lucas S."/>
            <person name="Chen F."/>
            <person name="Tice H."/>
            <person name="Cheng J.F."/>
            <person name="Han C."/>
            <person name="Detter J.C."/>
            <person name="Bruce D."/>
            <person name="Goodwin L."/>
            <person name="Chain P."/>
            <person name="Pitluck S."/>
            <person name="Pati A."/>
            <person name="Ivanova N."/>
            <person name="Mavromatis K."/>
            <person name="Chen A."/>
            <person name="Palaniappan K."/>
            <person name="Land M."/>
            <person name="Hauser L."/>
            <person name="Chang Y.J."/>
            <person name="Jeffries C.D."/>
            <person name="Brettin T."/>
            <person name="Rohde M."/>
            <person name="Goker M."/>
            <person name="Bristow J."/>
            <person name="Eisen J.A."/>
            <person name="Markowitz V."/>
            <person name="Hugenholtz P."/>
            <person name="Klenk H.P."/>
            <person name="Kyrpides N.C."/>
        </authorList>
    </citation>
    <scope>NUCLEOTIDE SEQUENCE [LARGE SCALE GENOMIC DNA]</scope>
    <source>
        <strain evidence="7">ATCC 51198 / DSM 5511 / JCM 9101 / NCIMB 13204 / VKM B-1734 / 4k</strain>
    </source>
</reference>
<dbReference type="eggNOG" id="arCOG02967">
    <property type="taxonomic scope" value="Archaea"/>
</dbReference>
<dbReference type="Pfam" id="PF02985">
    <property type="entry name" value="HEAT"/>
    <property type="match status" value="1"/>
</dbReference>
<dbReference type="RefSeq" id="WP_012942646.1">
    <property type="nucleotide sequence ID" value="NC_013743.1"/>
</dbReference>
<protein>
    <submittedName>
        <fullName evidence="6">Pyrrolo-quinoline quinone</fullName>
    </submittedName>
</protein>
<evidence type="ECO:0000259" key="4">
    <source>
        <dbReference type="Pfam" id="PF12717"/>
    </source>
</evidence>
<dbReference type="eggNOG" id="arCOG02966">
    <property type="taxonomic scope" value="Archaea"/>
</dbReference>
<accession>D2RQL0</accession>
<name>D2RQL0_HALTV</name>
<dbReference type="Pfam" id="PF13360">
    <property type="entry name" value="PQQ_2"/>
    <property type="match status" value="2"/>
</dbReference>
<feature type="domain" description="Pyrrolo-quinoline quinone repeat" evidence="5">
    <location>
        <begin position="1127"/>
        <end position="1248"/>
    </location>
</feature>
<dbReference type="STRING" id="543526.Htur_1455"/>
<dbReference type="OrthoDB" id="8638at2157"/>
<organism evidence="6 7">
    <name type="scientific">Haloterrigena turkmenica (strain ATCC 51198 / DSM 5511 / JCM 9101 / NCIMB 13204 / VKM B-1734 / 4k)</name>
    <name type="common">Halococcus turkmenicus</name>
    <dbReference type="NCBI Taxonomy" id="543526"/>
    <lineage>
        <taxon>Archaea</taxon>
        <taxon>Methanobacteriati</taxon>
        <taxon>Methanobacteriota</taxon>
        <taxon>Stenosarchaea group</taxon>
        <taxon>Halobacteria</taxon>
        <taxon>Halobacteriales</taxon>
        <taxon>Natrialbaceae</taxon>
        <taxon>Haloterrigena</taxon>
    </lineage>
</organism>
<dbReference type="Gene3D" id="2.40.128.630">
    <property type="match status" value="3"/>
</dbReference>
<feature type="domain" description="Condensin complex subunit 1 C-terminal" evidence="4">
    <location>
        <begin position="551"/>
        <end position="707"/>
    </location>
</feature>
<dbReference type="SMART" id="SM00185">
    <property type="entry name" value="ARM"/>
    <property type="match status" value="7"/>
</dbReference>
<dbReference type="HOGENOM" id="CLU_251097_0_0_2"/>
<keyword evidence="1" id="KW-0677">Repeat</keyword>
<dbReference type="eggNOG" id="arCOG02482">
    <property type="taxonomic scope" value="Archaea"/>
</dbReference>